<protein>
    <submittedName>
        <fullName evidence="9">EmrB/QacA family drug resistance transporter</fullName>
    </submittedName>
</protein>
<dbReference type="Gene3D" id="1.20.1250.20">
    <property type="entry name" value="MFS general substrate transporter like domains"/>
    <property type="match status" value="1"/>
</dbReference>
<evidence type="ECO:0000313" key="10">
    <source>
        <dbReference type="Proteomes" id="UP000249842"/>
    </source>
</evidence>
<feature type="transmembrane region" description="Helical" evidence="7">
    <location>
        <begin position="475"/>
        <end position="492"/>
    </location>
</feature>
<feature type="transmembrane region" description="Helical" evidence="7">
    <location>
        <begin position="308"/>
        <end position="325"/>
    </location>
</feature>
<dbReference type="InterPro" id="IPR011701">
    <property type="entry name" value="MFS"/>
</dbReference>
<feature type="transmembrane region" description="Helical" evidence="7">
    <location>
        <begin position="164"/>
        <end position="186"/>
    </location>
</feature>
<evidence type="ECO:0000256" key="4">
    <source>
        <dbReference type="ARBA" id="ARBA00022692"/>
    </source>
</evidence>
<comment type="caution">
    <text evidence="9">The sequence shown here is derived from an EMBL/GenBank/DDBJ whole genome shotgun (WGS) entry which is preliminary data.</text>
</comment>
<dbReference type="InterPro" id="IPR036259">
    <property type="entry name" value="MFS_trans_sf"/>
</dbReference>
<evidence type="ECO:0000313" key="9">
    <source>
        <dbReference type="EMBL" id="RAK58568.1"/>
    </source>
</evidence>
<keyword evidence="6 7" id="KW-0472">Membrane</keyword>
<dbReference type="InterPro" id="IPR020846">
    <property type="entry name" value="MFS_dom"/>
</dbReference>
<feature type="transmembrane region" description="Helical" evidence="7">
    <location>
        <begin position="138"/>
        <end position="158"/>
    </location>
</feature>
<dbReference type="PANTHER" id="PTHR23501">
    <property type="entry name" value="MAJOR FACILITATOR SUPERFAMILY"/>
    <property type="match status" value="1"/>
</dbReference>
<keyword evidence="4 7" id="KW-0812">Transmembrane</keyword>
<feature type="transmembrane region" description="Helical" evidence="7">
    <location>
        <begin position="104"/>
        <end position="126"/>
    </location>
</feature>
<keyword evidence="5 7" id="KW-1133">Transmembrane helix</keyword>
<gene>
    <name evidence="9" type="ORF">DJ021_01520</name>
</gene>
<feature type="transmembrane region" description="Helical" evidence="7">
    <location>
        <begin position="78"/>
        <end position="98"/>
    </location>
</feature>
<dbReference type="Pfam" id="PF07690">
    <property type="entry name" value="MFS_1"/>
    <property type="match status" value="1"/>
</dbReference>
<sequence>MSAEQDAKNRWPITISIMLATVMNSLDTTIANVALPHMQGSISASPEQITWVLTSYIVSAAIMTPMSGWLADRLGRKNMFLISIGGFTVASMLCGIATSLPEIVLFRLLQGVFGAALIPLSQAVLLDINPPEKHGQAMAIWGAGAILGPILGPALGGYLTENFSWRWCFYINLPIGILALLGVWFFISGDRVKRTKPFDFLGFGMLTLFVGAFQLVLDRGPSQDWYSSPEIWTETILAIVGLWVFVIHTMTARHPFFDRALLRDRNFVTASIFGFFIGILLFSTMALLPPMMQVLLGYPVLTSGLVSMPRGLGSFVAMFAVGQLVGRVDTRLILFTGLCISCVALWQMMHFDLAMTTMPLIVSGVIQGLGIGLLFVPLSTLAFATVPPALRPEGSSVYTLVRNLGSSVGISIMNALVVANTQTMHASIAAHVITSDATVRTMLPPMFNPDTAAGITALNAEVTRQATMIAYIDDFKLMFIITIACMPMLLLMRKPRRTGGEPIHAAVD</sequence>
<dbReference type="GO" id="GO:0022857">
    <property type="term" value="F:transmembrane transporter activity"/>
    <property type="evidence" value="ECO:0007669"/>
    <property type="project" value="InterPro"/>
</dbReference>
<dbReference type="NCBIfam" id="TIGR00711">
    <property type="entry name" value="efflux_EmrB"/>
    <property type="match status" value="1"/>
</dbReference>
<name>A0A328B0M6_9CAUL</name>
<evidence type="ECO:0000256" key="1">
    <source>
        <dbReference type="ARBA" id="ARBA00004651"/>
    </source>
</evidence>
<dbReference type="AlphaFoldDB" id="A0A328B0M6"/>
<feature type="transmembrane region" description="Helical" evidence="7">
    <location>
        <begin position="198"/>
        <end position="217"/>
    </location>
</feature>
<reference evidence="10" key="1">
    <citation type="submission" date="2018-05" db="EMBL/GenBank/DDBJ databases">
        <authorList>
            <person name="Li X."/>
        </authorList>
    </citation>
    <scope>NUCLEOTIDE SEQUENCE [LARGE SCALE GENOMIC DNA]</scope>
    <source>
        <strain evidence="10">HKS-05</strain>
    </source>
</reference>
<evidence type="ECO:0000256" key="5">
    <source>
        <dbReference type="ARBA" id="ARBA00022989"/>
    </source>
</evidence>
<dbReference type="GO" id="GO:0005886">
    <property type="term" value="C:plasma membrane"/>
    <property type="evidence" value="ECO:0007669"/>
    <property type="project" value="UniProtKB-SubCell"/>
</dbReference>
<accession>A0A328B0M6</accession>
<dbReference type="Gene3D" id="1.20.1720.10">
    <property type="entry name" value="Multidrug resistance protein D"/>
    <property type="match status" value="1"/>
</dbReference>
<evidence type="ECO:0000256" key="7">
    <source>
        <dbReference type="SAM" id="Phobius"/>
    </source>
</evidence>
<dbReference type="PRINTS" id="PR01036">
    <property type="entry name" value="TCRTETB"/>
</dbReference>
<dbReference type="PROSITE" id="PS00216">
    <property type="entry name" value="SUGAR_TRANSPORT_1"/>
    <property type="match status" value="1"/>
</dbReference>
<dbReference type="PROSITE" id="PS50850">
    <property type="entry name" value="MFS"/>
    <property type="match status" value="1"/>
</dbReference>
<keyword evidence="2" id="KW-0813">Transport</keyword>
<feature type="transmembrane region" description="Helical" evidence="7">
    <location>
        <begin position="12"/>
        <end position="31"/>
    </location>
</feature>
<dbReference type="OrthoDB" id="9812221at2"/>
<keyword evidence="3" id="KW-1003">Cell membrane</keyword>
<feature type="transmembrane region" description="Helical" evidence="7">
    <location>
        <begin position="267"/>
        <end position="288"/>
    </location>
</feature>
<feature type="transmembrane region" description="Helical" evidence="7">
    <location>
        <begin position="51"/>
        <end position="71"/>
    </location>
</feature>
<dbReference type="InterPro" id="IPR005829">
    <property type="entry name" value="Sugar_transporter_CS"/>
</dbReference>
<dbReference type="Proteomes" id="UP000249842">
    <property type="component" value="Unassembled WGS sequence"/>
</dbReference>
<feature type="transmembrane region" description="Helical" evidence="7">
    <location>
        <begin position="229"/>
        <end position="247"/>
    </location>
</feature>
<dbReference type="CDD" id="cd17503">
    <property type="entry name" value="MFS_LmrB_MDR_like"/>
    <property type="match status" value="1"/>
</dbReference>
<feature type="transmembrane region" description="Helical" evidence="7">
    <location>
        <begin position="361"/>
        <end position="385"/>
    </location>
</feature>
<evidence type="ECO:0000259" key="8">
    <source>
        <dbReference type="PROSITE" id="PS50850"/>
    </source>
</evidence>
<comment type="subcellular location">
    <subcellularLocation>
        <location evidence="1">Cell membrane</location>
        <topology evidence="1">Multi-pass membrane protein</topology>
    </subcellularLocation>
</comment>
<evidence type="ECO:0000256" key="2">
    <source>
        <dbReference type="ARBA" id="ARBA00022448"/>
    </source>
</evidence>
<feature type="transmembrane region" description="Helical" evidence="7">
    <location>
        <begin position="332"/>
        <end position="349"/>
    </location>
</feature>
<proteinExistence type="predicted"/>
<feature type="domain" description="Major facilitator superfamily (MFS) profile" evidence="8">
    <location>
        <begin position="13"/>
        <end position="452"/>
    </location>
</feature>
<organism evidence="9 10">
    <name type="scientific">Phenylobacterium hankyongense</name>
    <dbReference type="NCBI Taxonomy" id="1813876"/>
    <lineage>
        <taxon>Bacteria</taxon>
        <taxon>Pseudomonadati</taxon>
        <taxon>Pseudomonadota</taxon>
        <taxon>Alphaproteobacteria</taxon>
        <taxon>Caulobacterales</taxon>
        <taxon>Caulobacteraceae</taxon>
        <taxon>Phenylobacterium</taxon>
    </lineage>
</organism>
<dbReference type="EMBL" id="QFYP01000001">
    <property type="protein sequence ID" value="RAK58568.1"/>
    <property type="molecule type" value="Genomic_DNA"/>
</dbReference>
<feature type="transmembrane region" description="Helical" evidence="7">
    <location>
        <begin position="397"/>
        <end position="417"/>
    </location>
</feature>
<dbReference type="PANTHER" id="PTHR23501:SF174">
    <property type="entry name" value="MULTIDRUG EXPORT PROTEIN EMRB-RELATED"/>
    <property type="match status" value="1"/>
</dbReference>
<keyword evidence="10" id="KW-1185">Reference proteome</keyword>
<dbReference type="RefSeq" id="WP_111455861.1">
    <property type="nucleotide sequence ID" value="NZ_QFYP01000001.1"/>
</dbReference>
<dbReference type="InterPro" id="IPR004638">
    <property type="entry name" value="EmrB-like"/>
</dbReference>
<evidence type="ECO:0000256" key="3">
    <source>
        <dbReference type="ARBA" id="ARBA00022475"/>
    </source>
</evidence>
<dbReference type="SUPFAM" id="SSF103473">
    <property type="entry name" value="MFS general substrate transporter"/>
    <property type="match status" value="1"/>
</dbReference>
<evidence type="ECO:0000256" key="6">
    <source>
        <dbReference type="ARBA" id="ARBA00023136"/>
    </source>
</evidence>